<name>A0A0D2L2Q6_HYPSF</name>
<feature type="non-terminal residue" evidence="1">
    <location>
        <position position="261"/>
    </location>
</feature>
<proteinExistence type="predicted"/>
<reference evidence="2" key="1">
    <citation type="submission" date="2014-04" db="EMBL/GenBank/DDBJ databases">
        <title>Evolutionary Origins and Diversification of the Mycorrhizal Mutualists.</title>
        <authorList>
            <consortium name="DOE Joint Genome Institute"/>
            <consortium name="Mycorrhizal Genomics Consortium"/>
            <person name="Kohler A."/>
            <person name="Kuo A."/>
            <person name="Nagy L.G."/>
            <person name="Floudas D."/>
            <person name="Copeland A."/>
            <person name="Barry K.W."/>
            <person name="Cichocki N."/>
            <person name="Veneault-Fourrey C."/>
            <person name="LaButti K."/>
            <person name="Lindquist E.A."/>
            <person name="Lipzen A."/>
            <person name="Lundell T."/>
            <person name="Morin E."/>
            <person name="Murat C."/>
            <person name="Riley R."/>
            <person name="Ohm R."/>
            <person name="Sun H."/>
            <person name="Tunlid A."/>
            <person name="Henrissat B."/>
            <person name="Grigoriev I.V."/>
            <person name="Hibbett D.S."/>
            <person name="Martin F."/>
        </authorList>
    </citation>
    <scope>NUCLEOTIDE SEQUENCE [LARGE SCALE GENOMIC DNA]</scope>
    <source>
        <strain evidence="2">FD-334 SS-4</strain>
    </source>
</reference>
<dbReference type="Proteomes" id="UP000054270">
    <property type="component" value="Unassembled WGS sequence"/>
</dbReference>
<accession>A0A0D2L2Q6</accession>
<gene>
    <name evidence="1" type="ORF">HYPSUDRAFT_141363</name>
</gene>
<evidence type="ECO:0000313" key="1">
    <source>
        <dbReference type="EMBL" id="KJA21027.1"/>
    </source>
</evidence>
<dbReference type="AlphaFoldDB" id="A0A0D2L2Q6"/>
<dbReference type="STRING" id="945553.A0A0D2L2Q6"/>
<dbReference type="EMBL" id="KN817561">
    <property type="protein sequence ID" value="KJA21027.1"/>
    <property type="molecule type" value="Genomic_DNA"/>
</dbReference>
<organism evidence="1 2">
    <name type="scientific">Hypholoma sublateritium (strain FD-334 SS-4)</name>
    <dbReference type="NCBI Taxonomy" id="945553"/>
    <lineage>
        <taxon>Eukaryota</taxon>
        <taxon>Fungi</taxon>
        <taxon>Dikarya</taxon>
        <taxon>Basidiomycota</taxon>
        <taxon>Agaricomycotina</taxon>
        <taxon>Agaricomycetes</taxon>
        <taxon>Agaricomycetidae</taxon>
        <taxon>Agaricales</taxon>
        <taxon>Agaricineae</taxon>
        <taxon>Strophariaceae</taxon>
        <taxon>Hypholoma</taxon>
    </lineage>
</organism>
<dbReference type="OrthoDB" id="245563at2759"/>
<protein>
    <submittedName>
        <fullName evidence="1">Uncharacterized protein</fullName>
    </submittedName>
</protein>
<keyword evidence="2" id="KW-1185">Reference proteome</keyword>
<evidence type="ECO:0000313" key="2">
    <source>
        <dbReference type="Proteomes" id="UP000054270"/>
    </source>
</evidence>
<dbReference type="OMA" id="HYVEQGG"/>
<sequence>MPSTRRYAARIECQSVLAGHECSDENSIYESISRVKPSDSSTTPFILVLSFEFEDFYPRILGHLFAALEKKAKTVHIRDTVPGATDKALQCLESPDLMAVLVMDAGIAKKRYAKVVSKIVDFVQNGGSAVIGGQFSNCITSDKFDTLIKKFGLDWKWGSYFRTTFFANPSNELVQKNPSLPKSYSMKTVHLSNISPEMAMYVATSDSRLTSMVWDPVKVSEFSTDEAPAVCAPVGAGRLSFLGDVNGENSSTPVIMAMLGL</sequence>